<evidence type="ECO:0000256" key="1">
    <source>
        <dbReference type="SAM" id="MobiDB-lite"/>
    </source>
</evidence>
<proteinExistence type="predicted"/>
<feature type="region of interest" description="Disordered" evidence="1">
    <location>
        <begin position="149"/>
        <end position="200"/>
    </location>
</feature>
<evidence type="ECO:0000313" key="3">
    <source>
        <dbReference type="Proteomes" id="UP001293254"/>
    </source>
</evidence>
<accession>A0AAE1Y6D8</accession>
<comment type="caution">
    <text evidence="2">The sequence shown here is derived from an EMBL/GenBank/DDBJ whole genome shotgun (WGS) entry which is preliminary data.</text>
</comment>
<dbReference type="AlphaFoldDB" id="A0AAE1Y6D8"/>
<dbReference type="EMBL" id="JACGWO010000006">
    <property type="protein sequence ID" value="KAK4424556.1"/>
    <property type="molecule type" value="Genomic_DNA"/>
</dbReference>
<reference evidence="2" key="2">
    <citation type="journal article" date="2024" name="Plant">
        <title>Genomic evolution and insights into agronomic trait innovations of Sesamum species.</title>
        <authorList>
            <person name="Miao H."/>
            <person name="Wang L."/>
            <person name="Qu L."/>
            <person name="Liu H."/>
            <person name="Sun Y."/>
            <person name="Le M."/>
            <person name="Wang Q."/>
            <person name="Wei S."/>
            <person name="Zheng Y."/>
            <person name="Lin W."/>
            <person name="Duan Y."/>
            <person name="Cao H."/>
            <person name="Xiong S."/>
            <person name="Wang X."/>
            <person name="Wei L."/>
            <person name="Li C."/>
            <person name="Ma Q."/>
            <person name="Ju M."/>
            <person name="Zhao R."/>
            <person name="Li G."/>
            <person name="Mu C."/>
            <person name="Tian Q."/>
            <person name="Mei H."/>
            <person name="Zhang T."/>
            <person name="Gao T."/>
            <person name="Zhang H."/>
        </authorList>
    </citation>
    <scope>NUCLEOTIDE SEQUENCE</scope>
    <source>
        <strain evidence="2">3651</strain>
    </source>
</reference>
<reference evidence="2" key="1">
    <citation type="submission" date="2020-06" db="EMBL/GenBank/DDBJ databases">
        <authorList>
            <person name="Li T."/>
            <person name="Hu X."/>
            <person name="Zhang T."/>
            <person name="Song X."/>
            <person name="Zhang H."/>
            <person name="Dai N."/>
            <person name="Sheng W."/>
            <person name="Hou X."/>
            <person name="Wei L."/>
        </authorList>
    </citation>
    <scope>NUCLEOTIDE SEQUENCE</scope>
    <source>
        <strain evidence="2">3651</strain>
        <tissue evidence="2">Leaf</tissue>
    </source>
</reference>
<sequence length="245" mass="27289">MFRRADCILAASVRIPPQVRRVSLLLLVTGVFPSSHRSFHWSFVARRRRPSENWDWGLPPPTRFYRDAVASVAVRPPPPPISFDSASFRPMGTLTRDQGMKVYGFQTTNCEAIFKLFGEAKVPVRPVERDGQQMPGPAREDLRVKLDAQQTQRAQRALDDRRRGKKCSLCRANATRPPPLGQSTSGGKGDGEEMCGDALHEDTPKPVMEEVVHSPEIVTGVTEGPGHISVYHHVGVDHQGVEDYD</sequence>
<gene>
    <name evidence="2" type="ORF">Salat_1649100</name>
</gene>
<protein>
    <submittedName>
        <fullName evidence="2">Uncharacterized protein</fullName>
    </submittedName>
</protein>
<dbReference type="Proteomes" id="UP001293254">
    <property type="component" value="Unassembled WGS sequence"/>
</dbReference>
<keyword evidence="3" id="KW-1185">Reference proteome</keyword>
<evidence type="ECO:0000313" key="2">
    <source>
        <dbReference type="EMBL" id="KAK4424556.1"/>
    </source>
</evidence>
<organism evidence="2 3">
    <name type="scientific">Sesamum alatum</name>
    <dbReference type="NCBI Taxonomy" id="300844"/>
    <lineage>
        <taxon>Eukaryota</taxon>
        <taxon>Viridiplantae</taxon>
        <taxon>Streptophyta</taxon>
        <taxon>Embryophyta</taxon>
        <taxon>Tracheophyta</taxon>
        <taxon>Spermatophyta</taxon>
        <taxon>Magnoliopsida</taxon>
        <taxon>eudicotyledons</taxon>
        <taxon>Gunneridae</taxon>
        <taxon>Pentapetalae</taxon>
        <taxon>asterids</taxon>
        <taxon>lamiids</taxon>
        <taxon>Lamiales</taxon>
        <taxon>Pedaliaceae</taxon>
        <taxon>Sesamum</taxon>
    </lineage>
</organism>
<name>A0AAE1Y6D8_9LAMI</name>